<accession>A0A0R1HUQ6</accession>
<protein>
    <submittedName>
        <fullName evidence="2">Uncharacterized protein</fullName>
    </submittedName>
</protein>
<gene>
    <name evidence="2" type="ORF">FC96_GL000661</name>
</gene>
<keyword evidence="1" id="KW-0732">Signal</keyword>
<dbReference type="PATRIC" id="fig|1302272.5.peg.660"/>
<dbReference type="Proteomes" id="UP000050911">
    <property type="component" value="Unassembled WGS sequence"/>
</dbReference>
<feature type="chain" id="PRO_5038893686" evidence="1">
    <location>
        <begin position="18"/>
        <end position="127"/>
    </location>
</feature>
<feature type="signal peptide" evidence="1">
    <location>
        <begin position="1"/>
        <end position="17"/>
    </location>
</feature>
<reference evidence="2 3" key="1">
    <citation type="journal article" date="2015" name="Genome Announc.">
        <title>Expanding the biotechnology potential of lactobacilli through comparative genomics of 213 strains and associated genera.</title>
        <authorList>
            <person name="Sun Z."/>
            <person name="Harris H.M."/>
            <person name="McCann A."/>
            <person name="Guo C."/>
            <person name="Argimon S."/>
            <person name="Zhang W."/>
            <person name="Yang X."/>
            <person name="Jeffery I.B."/>
            <person name="Cooney J.C."/>
            <person name="Kagawa T.F."/>
            <person name="Liu W."/>
            <person name="Song Y."/>
            <person name="Salvetti E."/>
            <person name="Wrobel A."/>
            <person name="Rasinkangas P."/>
            <person name="Parkhill J."/>
            <person name="Rea M.C."/>
            <person name="O'Sullivan O."/>
            <person name="Ritari J."/>
            <person name="Douillard F.P."/>
            <person name="Paul Ross R."/>
            <person name="Yang R."/>
            <person name="Briner A.E."/>
            <person name="Felis G.E."/>
            <person name="de Vos W.M."/>
            <person name="Barrangou R."/>
            <person name="Klaenhammer T.R."/>
            <person name="Caufield P.W."/>
            <person name="Cui Y."/>
            <person name="Zhang H."/>
            <person name="O'Toole P.W."/>
        </authorList>
    </citation>
    <scope>NUCLEOTIDE SEQUENCE [LARGE SCALE GENOMIC DNA]</scope>
    <source>
        <strain evidence="2 3">JCM 15530</strain>
    </source>
</reference>
<sequence length="127" mass="14465">MVITAGLLILVSYSVTAFRAHNPVAERAFWRALAADWKRSQYEARYRHHSTVVTISRGGEVRFVCDGLVRTLEMPRTLTVTKTTVVSMKGDGYVQPRTIQFHSTSGWQYKMIIQMGWGVYRLEKAAP</sequence>
<evidence type="ECO:0000256" key="1">
    <source>
        <dbReference type="SAM" id="SignalP"/>
    </source>
</evidence>
<dbReference type="AlphaFoldDB" id="A0A0R1HUQ6"/>
<comment type="caution">
    <text evidence="2">The sequence shown here is derived from an EMBL/GenBank/DDBJ whole genome shotgun (WGS) entry which is preliminary data.</text>
</comment>
<keyword evidence="3" id="KW-1185">Reference proteome</keyword>
<dbReference type="EMBL" id="AZCX01000011">
    <property type="protein sequence ID" value="KRK47201.1"/>
    <property type="molecule type" value="Genomic_DNA"/>
</dbReference>
<organism evidence="2 3">
    <name type="scientific">Secundilactobacillus kimchicus JCM 15530</name>
    <dbReference type="NCBI Taxonomy" id="1302272"/>
    <lineage>
        <taxon>Bacteria</taxon>
        <taxon>Bacillati</taxon>
        <taxon>Bacillota</taxon>
        <taxon>Bacilli</taxon>
        <taxon>Lactobacillales</taxon>
        <taxon>Lactobacillaceae</taxon>
        <taxon>Secundilactobacillus</taxon>
    </lineage>
</organism>
<name>A0A0R1HUQ6_9LACO</name>
<dbReference type="STRING" id="1302272.FC96_GL000661"/>
<evidence type="ECO:0000313" key="2">
    <source>
        <dbReference type="EMBL" id="KRK47201.1"/>
    </source>
</evidence>
<evidence type="ECO:0000313" key="3">
    <source>
        <dbReference type="Proteomes" id="UP000050911"/>
    </source>
</evidence>
<proteinExistence type="predicted"/>